<evidence type="ECO:0000259" key="1">
    <source>
        <dbReference type="Pfam" id="PF07110"/>
    </source>
</evidence>
<organism evidence="2 3">
    <name type="scientific">Microvirga terrestris</name>
    <dbReference type="NCBI Taxonomy" id="2791024"/>
    <lineage>
        <taxon>Bacteria</taxon>
        <taxon>Pseudomonadati</taxon>
        <taxon>Pseudomonadota</taxon>
        <taxon>Alphaproteobacteria</taxon>
        <taxon>Hyphomicrobiales</taxon>
        <taxon>Methylobacteriaceae</taxon>
        <taxon>Microvirga</taxon>
    </lineage>
</organism>
<accession>A0ABS0HV25</accession>
<name>A0ABS0HV25_9HYPH</name>
<gene>
    <name evidence="2" type="ORF">I2H36_14905</name>
</gene>
<dbReference type="NCBIfam" id="TIGR02118">
    <property type="entry name" value="EthD family reductase"/>
    <property type="match status" value="1"/>
</dbReference>
<dbReference type="Proteomes" id="UP000611708">
    <property type="component" value="Unassembled WGS sequence"/>
</dbReference>
<dbReference type="Gene3D" id="3.30.70.100">
    <property type="match status" value="2"/>
</dbReference>
<dbReference type="Pfam" id="PF07110">
    <property type="entry name" value="EthD"/>
    <property type="match status" value="2"/>
</dbReference>
<reference evidence="2 3" key="1">
    <citation type="submission" date="2020-11" db="EMBL/GenBank/DDBJ databases">
        <authorList>
            <person name="Kim M.K."/>
        </authorList>
    </citation>
    <scope>NUCLEOTIDE SEQUENCE [LARGE SCALE GENOMIC DNA]</scope>
    <source>
        <strain evidence="2 3">BT290</strain>
    </source>
</reference>
<proteinExistence type="predicted"/>
<dbReference type="EMBL" id="JADQDN010000007">
    <property type="protein sequence ID" value="MBF9197332.1"/>
    <property type="molecule type" value="Genomic_DNA"/>
</dbReference>
<evidence type="ECO:0000313" key="3">
    <source>
        <dbReference type="Proteomes" id="UP000611708"/>
    </source>
</evidence>
<protein>
    <submittedName>
        <fullName evidence="2">EthD family reductase</fullName>
    </submittedName>
</protein>
<feature type="domain" description="EthD" evidence="1">
    <location>
        <begin position="125"/>
        <end position="199"/>
    </location>
</feature>
<feature type="domain" description="EthD" evidence="1">
    <location>
        <begin position="7"/>
        <end position="89"/>
    </location>
</feature>
<comment type="caution">
    <text evidence="2">The sequence shown here is derived from an EMBL/GenBank/DDBJ whole genome shotgun (WGS) entry which is preliminary data.</text>
</comment>
<sequence length="235" mass="26227">MGLLTRRPDVSQDEFRRHWREVHGPLVARLPSLQSYHQNHVVDDRQLAIDHARGSWSIDGISELWFDSDDDMKTALSSDEYKEVARDHQLLVGPTALITAVQNVVVPVDLSAEPLVKLISILTRKPGLTPEQFKEEWWGFHAEAVSKFPNLMGYAQNLVTGRSAGIGQPASYEAIPIDGVVELWFRSVTDIEAAFHSRAANVSQMHALSFISEITTFLVETHQVVSAGMSRKSNA</sequence>
<dbReference type="InterPro" id="IPR009799">
    <property type="entry name" value="EthD_dom"/>
</dbReference>
<keyword evidence="3" id="KW-1185">Reference proteome</keyword>
<dbReference type="RefSeq" id="WP_196264693.1">
    <property type="nucleotide sequence ID" value="NZ_JADQDN010000007.1"/>
</dbReference>
<dbReference type="InterPro" id="IPR011008">
    <property type="entry name" value="Dimeric_a/b-barrel"/>
</dbReference>
<evidence type="ECO:0000313" key="2">
    <source>
        <dbReference type="EMBL" id="MBF9197332.1"/>
    </source>
</evidence>
<dbReference type="SUPFAM" id="SSF54909">
    <property type="entry name" value="Dimeric alpha+beta barrel"/>
    <property type="match status" value="2"/>
</dbReference>